<evidence type="ECO:0000256" key="2">
    <source>
        <dbReference type="SAM" id="SignalP"/>
    </source>
</evidence>
<keyword evidence="2" id="KW-0732">Signal</keyword>
<comment type="caution">
    <text evidence="3">The sequence shown here is derived from an EMBL/GenBank/DDBJ whole genome shotgun (WGS) entry which is preliminary data.</text>
</comment>
<reference evidence="3 4" key="1">
    <citation type="journal article" date="2019" name="Int. J. Syst. Evol. Microbiol.">
        <title>The Global Catalogue of Microorganisms (GCM) 10K type strain sequencing project: providing services to taxonomists for standard genome sequencing and annotation.</title>
        <authorList>
            <consortium name="The Broad Institute Genomics Platform"/>
            <consortium name="The Broad Institute Genome Sequencing Center for Infectious Disease"/>
            <person name="Wu L."/>
            <person name="Ma J."/>
        </authorList>
    </citation>
    <scope>NUCLEOTIDE SEQUENCE [LARGE SCALE GENOMIC DNA]</scope>
    <source>
        <strain evidence="3 4">JCM 14368</strain>
    </source>
</reference>
<sequence length="130" mass="14423">MRRRPLALLLVCAVLIGAAALPAPTVRSCRLQVVPDYTLGVTYRASLRLAPECPPGTVMRVRKSSTTSTRQSGAPYQPIKPLQGAWDVGILAKTPVPREELWTLYSWRWEYSLPGSPQRWRAGEVLRAAP</sequence>
<feature type="chain" id="PRO_5046452416" evidence="2">
    <location>
        <begin position="23"/>
        <end position="130"/>
    </location>
</feature>
<feature type="compositionally biased region" description="Polar residues" evidence="1">
    <location>
        <begin position="64"/>
        <end position="74"/>
    </location>
</feature>
<feature type="signal peptide" evidence="2">
    <location>
        <begin position="1"/>
        <end position="22"/>
    </location>
</feature>
<evidence type="ECO:0000313" key="4">
    <source>
        <dbReference type="Proteomes" id="UP001500191"/>
    </source>
</evidence>
<dbReference type="EMBL" id="BAAADB010000012">
    <property type="protein sequence ID" value="GAA0508281.1"/>
    <property type="molecule type" value="Genomic_DNA"/>
</dbReference>
<evidence type="ECO:0000313" key="3">
    <source>
        <dbReference type="EMBL" id="GAA0508281.1"/>
    </source>
</evidence>
<gene>
    <name evidence="3" type="ORF">GCM10008937_15130</name>
</gene>
<accession>A0ABN1BYM5</accession>
<organism evidence="3 4">
    <name type="scientific">Deinococcus depolymerans</name>
    <dbReference type="NCBI Taxonomy" id="392408"/>
    <lineage>
        <taxon>Bacteria</taxon>
        <taxon>Thermotogati</taxon>
        <taxon>Deinococcota</taxon>
        <taxon>Deinococci</taxon>
        <taxon>Deinococcales</taxon>
        <taxon>Deinococcaceae</taxon>
        <taxon>Deinococcus</taxon>
    </lineage>
</organism>
<dbReference type="Proteomes" id="UP001500191">
    <property type="component" value="Unassembled WGS sequence"/>
</dbReference>
<evidence type="ECO:0000256" key="1">
    <source>
        <dbReference type="SAM" id="MobiDB-lite"/>
    </source>
</evidence>
<name>A0ABN1BYM5_9DEIO</name>
<feature type="region of interest" description="Disordered" evidence="1">
    <location>
        <begin position="58"/>
        <end position="78"/>
    </location>
</feature>
<protein>
    <submittedName>
        <fullName evidence="3">Uncharacterized protein</fullName>
    </submittedName>
</protein>
<proteinExistence type="predicted"/>
<keyword evidence="4" id="KW-1185">Reference proteome</keyword>